<organism evidence="7 8">
    <name type="scientific">Meiothermus taiwanensis WR-220</name>
    <dbReference type="NCBI Taxonomy" id="1339250"/>
    <lineage>
        <taxon>Bacteria</taxon>
        <taxon>Thermotogati</taxon>
        <taxon>Deinococcota</taxon>
        <taxon>Deinococci</taxon>
        <taxon>Thermales</taxon>
        <taxon>Thermaceae</taxon>
        <taxon>Meiothermus</taxon>
    </lineage>
</organism>
<sequence length="399" mass="43008">MNEILIIARKELLSVVRERRVLFNTLVLPILIMPLLMFGPILLFGNAARQTQESVQKVGVVGVPAAVLEELRKARLEPVQIADPQTAVQNREVQAALVFENGRYTLYGRLSRGTASQSALVVGKVQAALRAYKDRVVAEQLRARGIGPDILEPFSIETKDASSAQEQAAGVFAFLIPFFLVMFIQSGGMPVALDATAGEKEKGTLEALLAAPVPLSQILLGKGLAVFVMSMLSTIASLVGLLLSGGVVRNFLAGRLQTLQSIQGGGGEVQLGGGLALDPLGYLSILLTAVLFALLIIAVLISLGLYARTFKEAQSYTGLLSLFTIIPILFLQFSDFLKLQDWFFALPIVNVVLAMDVIVRGAATATQLLTTWAATLAYAGLAVYLAYRSFQREDVVFRN</sequence>
<evidence type="ECO:0000256" key="2">
    <source>
        <dbReference type="ARBA" id="ARBA00022692"/>
    </source>
</evidence>
<evidence type="ECO:0000256" key="1">
    <source>
        <dbReference type="ARBA" id="ARBA00004141"/>
    </source>
</evidence>
<feature type="transmembrane region" description="Helical" evidence="5">
    <location>
        <begin position="168"/>
        <end position="185"/>
    </location>
</feature>
<gene>
    <name evidence="7" type="ORF">Mtai_v1c11680</name>
</gene>
<dbReference type="RefSeq" id="WP_027888771.1">
    <property type="nucleotide sequence ID" value="NZ_CP021130.1"/>
</dbReference>
<feature type="transmembrane region" description="Helical" evidence="5">
    <location>
        <begin position="224"/>
        <end position="248"/>
    </location>
</feature>
<dbReference type="EMBL" id="CP021130">
    <property type="protein sequence ID" value="AWR86410.1"/>
    <property type="molecule type" value="Genomic_DNA"/>
</dbReference>
<dbReference type="PANTHER" id="PTHR43471">
    <property type="entry name" value="ABC TRANSPORTER PERMEASE"/>
    <property type="match status" value="1"/>
</dbReference>
<dbReference type="PANTHER" id="PTHR43471:SF3">
    <property type="entry name" value="ABC TRANSPORTER PERMEASE PROTEIN NATB"/>
    <property type="match status" value="1"/>
</dbReference>
<evidence type="ECO:0000259" key="6">
    <source>
        <dbReference type="Pfam" id="PF12698"/>
    </source>
</evidence>
<evidence type="ECO:0000256" key="3">
    <source>
        <dbReference type="ARBA" id="ARBA00022989"/>
    </source>
</evidence>
<name>A0ABN5LVV5_9DEIN</name>
<proteinExistence type="predicted"/>
<evidence type="ECO:0000256" key="5">
    <source>
        <dbReference type="SAM" id="Phobius"/>
    </source>
</evidence>
<feature type="transmembrane region" description="Helical" evidence="5">
    <location>
        <begin position="21"/>
        <end position="44"/>
    </location>
</feature>
<comment type="subcellular location">
    <subcellularLocation>
        <location evidence="1">Membrane</location>
        <topology evidence="1">Multi-pass membrane protein</topology>
    </subcellularLocation>
</comment>
<evidence type="ECO:0000313" key="8">
    <source>
        <dbReference type="Proteomes" id="UP000263013"/>
    </source>
</evidence>
<dbReference type="Pfam" id="PF12698">
    <property type="entry name" value="ABC2_membrane_3"/>
    <property type="match status" value="1"/>
</dbReference>
<feature type="transmembrane region" description="Helical" evidence="5">
    <location>
        <begin position="280"/>
        <end position="307"/>
    </location>
</feature>
<keyword evidence="3 5" id="KW-1133">Transmembrane helix</keyword>
<feature type="transmembrane region" description="Helical" evidence="5">
    <location>
        <begin position="313"/>
        <end position="331"/>
    </location>
</feature>
<evidence type="ECO:0000313" key="7">
    <source>
        <dbReference type="EMBL" id="AWR86410.1"/>
    </source>
</evidence>
<keyword evidence="4 5" id="KW-0472">Membrane</keyword>
<keyword evidence="2 5" id="KW-0812">Transmembrane</keyword>
<keyword evidence="8" id="KW-1185">Reference proteome</keyword>
<dbReference type="Proteomes" id="UP000263013">
    <property type="component" value="Chromosome"/>
</dbReference>
<protein>
    <submittedName>
        <fullName evidence="7">Sodium ABC transporter permease protein</fullName>
    </submittedName>
</protein>
<reference evidence="7 8" key="1">
    <citation type="submission" date="2017-05" db="EMBL/GenBank/DDBJ databases">
        <title>Complete genome sequence of Meiothermus taiwanensis WR-220.</title>
        <authorList>
            <person name="Wu W.-L."/>
            <person name="Lo W.-S."/>
            <person name="Kuo C.-H."/>
            <person name="Wu S.-H."/>
        </authorList>
    </citation>
    <scope>NUCLEOTIDE SEQUENCE [LARGE SCALE GENOMIC DNA]</scope>
    <source>
        <strain evidence="7 8">WR-220</strain>
    </source>
</reference>
<dbReference type="InterPro" id="IPR013525">
    <property type="entry name" value="ABC2_TM"/>
</dbReference>
<feature type="domain" description="ABC-2 type transporter transmembrane" evidence="6">
    <location>
        <begin position="20"/>
        <end position="387"/>
    </location>
</feature>
<evidence type="ECO:0000256" key="4">
    <source>
        <dbReference type="ARBA" id="ARBA00023136"/>
    </source>
</evidence>
<feature type="transmembrane region" description="Helical" evidence="5">
    <location>
        <begin position="343"/>
        <end position="363"/>
    </location>
</feature>
<accession>A0ABN5LVV5</accession>
<feature type="transmembrane region" description="Helical" evidence="5">
    <location>
        <begin position="369"/>
        <end position="387"/>
    </location>
</feature>